<dbReference type="GO" id="GO:0006820">
    <property type="term" value="P:monoatomic anion transport"/>
    <property type="evidence" value="ECO:0007669"/>
    <property type="project" value="TreeGrafter"/>
</dbReference>
<feature type="transmembrane region" description="Helical" evidence="10">
    <location>
        <begin position="218"/>
        <end position="240"/>
    </location>
</feature>
<feature type="transmembrane region" description="Helical" evidence="10">
    <location>
        <begin position="181"/>
        <end position="198"/>
    </location>
</feature>
<dbReference type="Pfam" id="PF00924">
    <property type="entry name" value="MS_channel_2nd"/>
    <property type="match status" value="1"/>
</dbReference>
<evidence type="ECO:0000313" key="12">
    <source>
        <dbReference type="EMBL" id="GMH18798.1"/>
    </source>
</evidence>
<keyword evidence="3" id="KW-0813">Transport</keyword>
<evidence type="ECO:0000256" key="3">
    <source>
        <dbReference type="ARBA" id="ARBA00022448"/>
    </source>
</evidence>
<comment type="caution">
    <text evidence="12">The sequence shown here is derived from an EMBL/GenBank/DDBJ whole genome shotgun (WGS) entry which is preliminary data.</text>
</comment>
<dbReference type="FunFam" id="2.30.30.60:FF:000003">
    <property type="entry name" value="Predicted mechanosensitive ion channel"/>
    <property type="match status" value="1"/>
</dbReference>
<dbReference type="SUPFAM" id="SSF50182">
    <property type="entry name" value="Sm-like ribonucleoproteins"/>
    <property type="match status" value="1"/>
</dbReference>
<dbReference type="PANTHER" id="PTHR31618">
    <property type="entry name" value="MECHANOSENSITIVE ION CHANNEL PROTEIN 5"/>
    <property type="match status" value="1"/>
</dbReference>
<dbReference type="PANTHER" id="PTHR31618:SF20">
    <property type="entry name" value="MECHANOSENSITIVE ION CHANNEL PROTEIN 10"/>
    <property type="match status" value="1"/>
</dbReference>
<evidence type="ECO:0000259" key="11">
    <source>
        <dbReference type="Pfam" id="PF00924"/>
    </source>
</evidence>
<dbReference type="Gene3D" id="2.30.30.60">
    <property type="match status" value="1"/>
</dbReference>
<keyword evidence="5 10" id="KW-1133">Transmembrane helix</keyword>
<evidence type="ECO:0000313" key="13">
    <source>
        <dbReference type="Proteomes" id="UP001279734"/>
    </source>
</evidence>
<organism evidence="12 13">
    <name type="scientific">Nepenthes gracilis</name>
    <name type="common">Slender pitcher plant</name>
    <dbReference type="NCBI Taxonomy" id="150966"/>
    <lineage>
        <taxon>Eukaryota</taxon>
        <taxon>Viridiplantae</taxon>
        <taxon>Streptophyta</taxon>
        <taxon>Embryophyta</taxon>
        <taxon>Tracheophyta</taxon>
        <taxon>Spermatophyta</taxon>
        <taxon>Magnoliopsida</taxon>
        <taxon>eudicotyledons</taxon>
        <taxon>Gunneridae</taxon>
        <taxon>Pentapetalae</taxon>
        <taxon>Caryophyllales</taxon>
        <taxon>Nepenthaceae</taxon>
        <taxon>Nepenthes</taxon>
    </lineage>
</organism>
<dbReference type="GO" id="GO:0050982">
    <property type="term" value="P:detection of mechanical stimulus"/>
    <property type="evidence" value="ECO:0007669"/>
    <property type="project" value="TreeGrafter"/>
</dbReference>
<keyword evidence="7 10" id="KW-0472">Membrane</keyword>
<feature type="compositionally biased region" description="Polar residues" evidence="9">
    <location>
        <begin position="36"/>
        <end position="45"/>
    </location>
</feature>
<keyword evidence="13" id="KW-1185">Reference proteome</keyword>
<evidence type="ECO:0000256" key="5">
    <source>
        <dbReference type="ARBA" id="ARBA00022989"/>
    </source>
</evidence>
<protein>
    <recommendedName>
        <fullName evidence="11">Mechanosensitive ion channel MscS domain-containing protein</fullName>
    </recommendedName>
</protein>
<accession>A0AAD3SVM0</accession>
<feature type="transmembrane region" description="Helical" evidence="10">
    <location>
        <begin position="460"/>
        <end position="487"/>
    </location>
</feature>
<dbReference type="Proteomes" id="UP001279734">
    <property type="component" value="Unassembled WGS sequence"/>
</dbReference>
<dbReference type="InterPro" id="IPR023408">
    <property type="entry name" value="MscS_beta-dom_sf"/>
</dbReference>
<evidence type="ECO:0000256" key="8">
    <source>
        <dbReference type="ARBA" id="ARBA00023303"/>
    </source>
</evidence>
<sequence length="640" mass="72849">MSAAADTTTAVSPGITSYSTMTVPYGINDNLPAYSTPSVVASSPEPSRDSKISSPGQRKSSLRYFGCEDREEGPNEAGFCERIQAASKIRKKRERMIWLSIPSVMLVWTLGFLVATFTVPKLKRGLLTGLQLWKWALFFVAVVSGSILIRCLIYVVVKMIQMKFSLEKNVFYFLSGLRKSIEVLIWWLWIFLTWLLLLESKIKQSSSKSTTILDFTTQSLATLVIGALLWVLVTVGIKLLGVKCHHNRYLENCGDAIYCHYLLQTLSRLPGKQNDERKRLLKISNGEISSRKGQRVIDVDKIRKIESENMTFLTLNTLIDVVQNFGLSITDSIEEISIEEISNEDEAKNVASTIFNHVSGNRCSITEDDLGRFLIKEEIEGEHVLQLIGGKERREIEREVFTSWVVGVYNDHKSLARILNDNKTAVKQLGKLLRAIVVICCVVCWLLWTNILKKNLLVAFATYVLALSFIFQETAKTIFASIIFVFLTHPFDVGDRCIIDDTQMVVDEMNILTTVFLKSNNEKVYYPNSVLATKAISNLYRSPPQADCLEFSINFMTPANTIAAIKDKFRNCLEQNKEYWNPAHSVVVKFEDMESIKLVLHFKHNVNFQDYEEISRRRSELVLQLKEFLEVQNIPHKLST</sequence>
<gene>
    <name evidence="12" type="ORF">Nepgr_020639</name>
</gene>
<evidence type="ECO:0000256" key="7">
    <source>
        <dbReference type="ARBA" id="ARBA00023136"/>
    </source>
</evidence>
<feature type="region of interest" description="Disordered" evidence="9">
    <location>
        <begin position="36"/>
        <end position="59"/>
    </location>
</feature>
<name>A0AAD3SVM0_NEPGR</name>
<reference evidence="12" key="1">
    <citation type="submission" date="2023-05" db="EMBL/GenBank/DDBJ databases">
        <title>Nepenthes gracilis genome sequencing.</title>
        <authorList>
            <person name="Fukushima K."/>
        </authorList>
    </citation>
    <scope>NUCLEOTIDE SEQUENCE</scope>
    <source>
        <strain evidence="12">SING2019-196</strain>
    </source>
</reference>
<proteinExistence type="inferred from homology"/>
<dbReference type="InterPro" id="IPR006685">
    <property type="entry name" value="MscS_channel_2nd"/>
</dbReference>
<feature type="transmembrane region" description="Helical" evidence="10">
    <location>
        <begin position="96"/>
        <end position="115"/>
    </location>
</feature>
<keyword evidence="4 10" id="KW-0812">Transmembrane</keyword>
<feature type="transmembrane region" description="Helical" evidence="10">
    <location>
        <begin position="432"/>
        <end position="448"/>
    </location>
</feature>
<keyword evidence="6" id="KW-0406">Ion transport</keyword>
<comment type="subcellular location">
    <subcellularLocation>
        <location evidence="1">Membrane</location>
        <topology evidence="1">Multi-pass membrane protein</topology>
    </subcellularLocation>
</comment>
<evidence type="ECO:0000256" key="9">
    <source>
        <dbReference type="SAM" id="MobiDB-lite"/>
    </source>
</evidence>
<dbReference type="GO" id="GO:0005886">
    <property type="term" value="C:plasma membrane"/>
    <property type="evidence" value="ECO:0007669"/>
    <property type="project" value="UniProtKB-ARBA"/>
</dbReference>
<evidence type="ECO:0000256" key="6">
    <source>
        <dbReference type="ARBA" id="ARBA00023065"/>
    </source>
</evidence>
<evidence type="ECO:0000256" key="10">
    <source>
        <dbReference type="SAM" id="Phobius"/>
    </source>
</evidence>
<evidence type="ECO:0000256" key="4">
    <source>
        <dbReference type="ARBA" id="ARBA00022692"/>
    </source>
</evidence>
<evidence type="ECO:0000256" key="1">
    <source>
        <dbReference type="ARBA" id="ARBA00004141"/>
    </source>
</evidence>
<feature type="transmembrane region" description="Helical" evidence="10">
    <location>
        <begin position="135"/>
        <end position="160"/>
    </location>
</feature>
<comment type="similarity">
    <text evidence="2">Belongs to the MscS (TC 1.A.23) family.</text>
</comment>
<dbReference type="EMBL" id="BSYO01000019">
    <property type="protein sequence ID" value="GMH18798.1"/>
    <property type="molecule type" value="Genomic_DNA"/>
</dbReference>
<dbReference type="GO" id="GO:0008381">
    <property type="term" value="F:mechanosensitive monoatomic ion channel activity"/>
    <property type="evidence" value="ECO:0007669"/>
    <property type="project" value="TreeGrafter"/>
</dbReference>
<dbReference type="InterPro" id="IPR010920">
    <property type="entry name" value="LSM_dom_sf"/>
</dbReference>
<keyword evidence="8" id="KW-0407">Ion channel</keyword>
<dbReference type="InterPro" id="IPR016688">
    <property type="entry name" value="MscS-like_plants/fungi"/>
</dbReference>
<dbReference type="AlphaFoldDB" id="A0AAD3SVM0"/>
<evidence type="ECO:0000256" key="2">
    <source>
        <dbReference type="ARBA" id="ARBA00008017"/>
    </source>
</evidence>
<feature type="domain" description="Mechanosensitive ion channel MscS" evidence="11">
    <location>
        <begin position="478"/>
        <end position="539"/>
    </location>
</feature>